<evidence type="ECO:0000256" key="1">
    <source>
        <dbReference type="SAM" id="MobiDB-lite"/>
    </source>
</evidence>
<proteinExistence type="predicted"/>
<dbReference type="EMBL" id="BGZK01000349">
    <property type="protein sequence ID" value="GBP38479.1"/>
    <property type="molecule type" value="Genomic_DNA"/>
</dbReference>
<keyword evidence="3" id="KW-1185">Reference proteome</keyword>
<dbReference type="AlphaFoldDB" id="A0A4C1VIR4"/>
<evidence type="ECO:0000313" key="3">
    <source>
        <dbReference type="Proteomes" id="UP000299102"/>
    </source>
</evidence>
<reference evidence="2 3" key="1">
    <citation type="journal article" date="2019" name="Commun. Biol.">
        <title>The bagworm genome reveals a unique fibroin gene that provides high tensile strength.</title>
        <authorList>
            <person name="Kono N."/>
            <person name="Nakamura H."/>
            <person name="Ohtoshi R."/>
            <person name="Tomita M."/>
            <person name="Numata K."/>
            <person name="Arakawa K."/>
        </authorList>
    </citation>
    <scope>NUCLEOTIDE SEQUENCE [LARGE SCALE GENOMIC DNA]</scope>
</reference>
<dbReference type="Proteomes" id="UP000299102">
    <property type="component" value="Unassembled WGS sequence"/>
</dbReference>
<gene>
    <name evidence="2" type="ORF">EVAR_23686_1</name>
</gene>
<protein>
    <submittedName>
        <fullName evidence="2">Uncharacterized protein</fullName>
    </submittedName>
</protein>
<name>A0A4C1VIR4_EUMVA</name>
<organism evidence="2 3">
    <name type="scientific">Eumeta variegata</name>
    <name type="common">Bagworm moth</name>
    <name type="synonym">Eumeta japonica</name>
    <dbReference type="NCBI Taxonomy" id="151549"/>
    <lineage>
        <taxon>Eukaryota</taxon>
        <taxon>Metazoa</taxon>
        <taxon>Ecdysozoa</taxon>
        <taxon>Arthropoda</taxon>
        <taxon>Hexapoda</taxon>
        <taxon>Insecta</taxon>
        <taxon>Pterygota</taxon>
        <taxon>Neoptera</taxon>
        <taxon>Endopterygota</taxon>
        <taxon>Lepidoptera</taxon>
        <taxon>Glossata</taxon>
        <taxon>Ditrysia</taxon>
        <taxon>Tineoidea</taxon>
        <taxon>Psychidae</taxon>
        <taxon>Oiketicinae</taxon>
        <taxon>Eumeta</taxon>
    </lineage>
</organism>
<evidence type="ECO:0000313" key="2">
    <source>
        <dbReference type="EMBL" id="GBP38479.1"/>
    </source>
</evidence>
<sequence>MRCRKFNYRFRQRRDGRRRGPRGGGEAAINKKYVYKIHGAQHESAQCAVDKRPLPEELPQPLTTPKHVCVLFLQPTPLGPAEECRETRRTAESRERRLMKWPALTRAFVSASHSTPAAARRNFMPEIDESRQ</sequence>
<accession>A0A4C1VIR4</accession>
<comment type="caution">
    <text evidence="2">The sequence shown here is derived from an EMBL/GenBank/DDBJ whole genome shotgun (WGS) entry which is preliminary data.</text>
</comment>
<feature type="region of interest" description="Disordered" evidence="1">
    <location>
        <begin position="109"/>
        <end position="132"/>
    </location>
</feature>